<accession>Q0TV73</accession>
<reference evidence="1" key="1">
    <citation type="submission" date="2006-07" db="EMBL/GenBank/DDBJ databases">
        <title>Large-scale analysis of RIKEN Arabidopsis full-length (RAFL) cDNAs.</title>
        <authorList>
            <person name="Totoki Y."/>
            <person name="Seki M."/>
            <person name="Ishida J."/>
            <person name="Nakajima M."/>
            <person name="Enju A."/>
            <person name="Morosawa T."/>
            <person name="Kamiya A."/>
            <person name="Narusaka M."/>
            <person name="Shin-i T."/>
            <person name="Nakagawa M."/>
            <person name="Sakamoto N."/>
            <person name="Oishi K."/>
            <person name="Kohara Y."/>
            <person name="Kobayashi M."/>
            <person name="Toyoda A."/>
            <person name="Sakaki Y."/>
            <person name="Sakurai T."/>
            <person name="Iida K."/>
            <person name="Akiyama K."/>
            <person name="Satou M."/>
            <person name="Toyoda T."/>
            <person name="Konagaya A."/>
            <person name="Carninci P."/>
            <person name="Kawai J."/>
            <person name="Hayashizaki Y."/>
            <person name="Shinozaki K."/>
        </authorList>
    </citation>
    <scope>NUCLEOTIDE SEQUENCE</scope>
</reference>
<evidence type="ECO:0000313" key="1">
    <source>
        <dbReference type="EMBL" id="BAF01683.1"/>
    </source>
</evidence>
<name>Q0TV73_ARATH</name>
<organism evidence="1">
    <name type="scientific">Arabidopsis thaliana</name>
    <name type="common">Mouse-ear cress</name>
    <dbReference type="NCBI Taxonomy" id="3702"/>
    <lineage>
        <taxon>Eukaryota</taxon>
        <taxon>Viridiplantae</taxon>
        <taxon>Streptophyta</taxon>
        <taxon>Embryophyta</taxon>
        <taxon>Tracheophyta</taxon>
        <taxon>Spermatophyta</taxon>
        <taxon>Magnoliopsida</taxon>
        <taxon>eudicotyledons</taxon>
        <taxon>Gunneridae</taxon>
        <taxon>Pentapetalae</taxon>
        <taxon>rosids</taxon>
        <taxon>malvids</taxon>
        <taxon>Brassicales</taxon>
        <taxon>Brassicaceae</taxon>
        <taxon>Camelineae</taxon>
        <taxon>Arabidopsis</taxon>
    </lineage>
</organism>
<sequence>MRLSLCQWNLIIPEVYICCEASLVLEGRIGAVIVSGD</sequence>
<dbReference type="EMBL" id="AK229854">
    <property type="protein sequence ID" value="BAF01683.1"/>
    <property type="molecule type" value="mRNA"/>
</dbReference>
<proteinExistence type="evidence at transcript level"/>
<protein>
    <submittedName>
        <fullName evidence="1">Uncharacterized protein</fullName>
    </submittedName>
</protein>
<dbReference type="AlphaFoldDB" id="Q0TV73"/>